<gene>
    <name evidence="4" type="primary">ptpA_1</name>
    <name evidence="3" type="ORF">AVW13_01550</name>
    <name evidence="4" type="ORF">NCTC12391_01427</name>
</gene>
<dbReference type="GO" id="GO:0004252">
    <property type="term" value="F:serine-type endopeptidase activity"/>
    <property type="evidence" value="ECO:0007669"/>
    <property type="project" value="TreeGrafter"/>
</dbReference>
<evidence type="ECO:0000313" key="6">
    <source>
        <dbReference type="Proteomes" id="UP000386281"/>
    </source>
</evidence>
<feature type="domain" description="Peptidase S9 prolyl oligopeptidase catalytic" evidence="2">
    <location>
        <begin position="530"/>
        <end position="734"/>
    </location>
</feature>
<dbReference type="SUPFAM" id="SSF69304">
    <property type="entry name" value="Tricorn protease N-terminal domain"/>
    <property type="match status" value="1"/>
</dbReference>
<dbReference type="EC" id="3.4.14.12" evidence="4"/>
<dbReference type="Proteomes" id="UP000386281">
    <property type="component" value="Unassembled WGS sequence"/>
</dbReference>
<dbReference type="EMBL" id="LQQR01000023">
    <property type="protein sequence ID" value="KZE18136.1"/>
    <property type="molecule type" value="Genomic_DNA"/>
</dbReference>
<evidence type="ECO:0000256" key="1">
    <source>
        <dbReference type="ARBA" id="ARBA00022801"/>
    </source>
</evidence>
<dbReference type="Gene3D" id="3.40.50.1820">
    <property type="entry name" value="alpha/beta hydrolase"/>
    <property type="match status" value="1"/>
</dbReference>
<keyword evidence="1 4" id="KW-0378">Hydrolase</keyword>
<organism evidence="4 6">
    <name type="scientific">Brevibacterium casei</name>
    <dbReference type="NCBI Taxonomy" id="33889"/>
    <lineage>
        <taxon>Bacteria</taxon>
        <taxon>Bacillati</taxon>
        <taxon>Actinomycetota</taxon>
        <taxon>Actinomycetes</taxon>
        <taxon>Micrococcales</taxon>
        <taxon>Brevibacteriaceae</taxon>
        <taxon>Brevibacterium</taxon>
    </lineage>
</organism>
<dbReference type="Pfam" id="PF00326">
    <property type="entry name" value="Peptidase_S9"/>
    <property type="match status" value="1"/>
</dbReference>
<evidence type="ECO:0000259" key="2">
    <source>
        <dbReference type="Pfam" id="PF00326"/>
    </source>
</evidence>
<dbReference type="AlphaFoldDB" id="A0A161RXE6"/>
<dbReference type="STRING" id="33889.AVW13_01550"/>
<name>A0A161RXE6_9MICO</name>
<protein>
    <submittedName>
        <fullName evidence="3">Peptidase S9</fullName>
    </submittedName>
    <submittedName>
        <fullName evidence="4">Prolyl tripeptidyl peptidase</fullName>
        <ecNumber evidence="4">3.4.14.12</ecNumber>
    </submittedName>
</protein>
<evidence type="ECO:0000313" key="4">
    <source>
        <dbReference type="EMBL" id="VEW12330.1"/>
    </source>
</evidence>
<proteinExistence type="predicted"/>
<sequence length="752" mass="79293">MNPEDLDSLAEYATPVVAGEDTIVAITRPDLESNTYLTQLFAFRGESSQRITHGWRDSAPHIGEHWSGYLSAEKSERPQLFAGPSLATAHRITDNHLGVTEFDIDDAGSRALYVARVAESGRYGSDDDIPAEEEAPRRITSAAYHANGLGYVGDRPARAFLVDLVEPGLGKAGITGSAEVPLSTMLQTPESDVHDPRFSPSGARMSVIADVTPDRGEPDLRSTVWLLGSDGPEALELPRMSVSLHRWIDDGRVLLVGADLTRDALDFVGQMPGLFVHDLSTGTTRRLTDPETVAIASLPAIVVGESAVVAVDTDGATRLARIDLSAEAVGLDDLRFLTDALSVVTGFAVDGGTAVATAVTPESPAVLIRVGLDGSGADGPSPTAGATEIAGDSSIEGGVMDANAVADLVDDEHPHADSTLAEAHAAGEDDMYDSDVAAVSSAESGLAVAGVADAAEAAGATASAGETGPSVLRAHPAPANSVLPRLLRVDGEGGTITGWLAKPTGQGPFPVVLNIHGGPFAQYTHGWFDETQVLTSAGYAVVYANPRGSGGRTRTWGTAVQGNMAEPAMADVLAVLEHALALDSDLDGDRLGVQGGSYGGYLTAMTIAADHRFRAAIVERGYLDPHSFVGTSDIGRFFSEEYTSRDAAAIERQSPLAHAGQVRTPALVMHSELDFRCPLEQAQQYYAALQRAGVETELLIFPGENHELSRSGQPRHRRQRFDAIIDWWDTHLGGRPAESATDDRPLTTAVVR</sequence>
<reference evidence="3" key="2">
    <citation type="submission" date="2016-01" db="EMBL/GenBank/DDBJ databases">
        <authorList>
            <person name="Hong K.W."/>
        </authorList>
    </citation>
    <scope>NUCLEOTIDE SEQUENCE</scope>
    <source>
        <strain evidence="3">M40</strain>
    </source>
</reference>
<evidence type="ECO:0000313" key="5">
    <source>
        <dbReference type="Proteomes" id="UP000076612"/>
    </source>
</evidence>
<dbReference type="SUPFAM" id="SSF53474">
    <property type="entry name" value="alpha/beta-Hydrolases"/>
    <property type="match status" value="1"/>
</dbReference>
<dbReference type="EMBL" id="CAACXN010000014">
    <property type="protein sequence ID" value="VEW12330.1"/>
    <property type="molecule type" value="Genomic_DNA"/>
</dbReference>
<dbReference type="PANTHER" id="PTHR42776:SF27">
    <property type="entry name" value="DIPEPTIDYL PEPTIDASE FAMILY MEMBER 6"/>
    <property type="match status" value="1"/>
</dbReference>
<dbReference type="InterPro" id="IPR001375">
    <property type="entry name" value="Peptidase_S9_cat"/>
</dbReference>
<dbReference type="Proteomes" id="UP000076612">
    <property type="component" value="Unassembled WGS sequence"/>
</dbReference>
<dbReference type="InterPro" id="IPR029058">
    <property type="entry name" value="AB_hydrolase_fold"/>
</dbReference>
<accession>A0A161RXE6</accession>
<reference evidence="4 6" key="3">
    <citation type="submission" date="2019-02" db="EMBL/GenBank/DDBJ databases">
        <authorList>
            <consortium name="Pathogen Informatics"/>
        </authorList>
    </citation>
    <scope>NUCLEOTIDE SEQUENCE [LARGE SCALE GENOMIC DNA]</scope>
    <source>
        <strain evidence="4 6">3012STDY7078520</strain>
    </source>
</reference>
<reference evidence="5" key="1">
    <citation type="submission" date="2016-01" db="EMBL/GenBank/DDBJ databases">
        <title>Draft genome of Chromobacterium sp. F49.</title>
        <authorList>
            <person name="Hong K.W."/>
        </authorList>
    </citation>
    <scope>NUCLEOTIDE SEQUENCE [LARGE SCALE GENOMIC DNA]</scope>
    <source>
        <strain evidence="5">M40</strain>
    </source>
</reference>
<dbReference type="PANTHER" id="PTHR42776">
    <property type="entry name" value="SERINE PEPTIDASE S9 FAMILY MEMBER"/>
    <property type="match status" value="1"/>
</dbReference>
<dbReference type="GO" id="GO:0006508">
    <property type="term" value="P:proteolysis"/>
    <property type="evidence" value="ECO:0007669"/>
    <property type="project" value="InterPro"/>
</dbReference>
<evidence type="ECO:0000313" key="3">
    <source>
        <dbReference type="EMBL" id="KZE18136.1"/>
    </source>
</evidence>
<dbReference type="RefSeq" id="WP_009377123.1">
    <property type="nucleotide sequence ID" value="NZ_CAACXN010000014.1"/>
</dbReference>